<accession>A0A5E4MHB2</accession>
<keyword evidence="1" id="KW-0863">Zinc-finger</keyword>
<sequence>MPADKNNPFLKVKRKKRKKRIYVKPDVKLYCPSAMIRYDGGTCGYSTMWVCKMCLACCLTDVAATQHSLACKKSIKESWKNIPPKEVPMSYSCHVCNRIFSRKVTLKKHLVTHDQISSENEIIESDSEKIVQKKRRGRKKTKAVDPDFVAEIIKKIPESTNSDDNLNTSIPGASKVSY</sequence>
<evidence type="ECO:0000313" key="5">
    <source>
        <dbReference type="Proteomes" id="UP000325440"/>
    </source>
</evidence>
<dbReference type="Gene3D" id="3.30.160.60">
    <property type="entry name" value="Classic Zinc Finger"/>
    <property type="match status" value="1"/>
</dbReference>
<evidence type="ECO:0000256" key="2">
    <source>
        <dbReference type="SAM" id="MobiDB-lite"/>
    </source>
</evidence>
<name>A0A5E4MHB2_9HEMI</name>
<dbReference type="GO" id="GO:0008270">
    <property type="term" value="F:zinc ion binding"/>
    <property type="evidence" value="ECO:0007669"/>
    <property type="project" value="UniProtKB-KW"/>
</dbReference>
<dbReference type="SMART" id="SM00355">
    <property type="entry name" value="ZnF_C2H2"/>
    <property type="match status" value="1"/>
</dbReference>
<dbReference type="Proteomes" id="UP000325440">
    <property type="component" value="Unassembled WGS sequence"/>
</dbReference>
<evidence type="ECO:0000259" key="3">
    <source>
        <dbReference type="PROSITE" id="PS50157"/>
    </source>
</evidence>
<evidence type="ECO:0000256" key="1">
    <source>
        <dbReference type="PROSITE-ProRule" id="PRU00042"/>
    </source>
</evidence>
<keyword evidence="1" id="KW-0862">Zinc</keyword>
<gene>
    <name evidence="4" type="ORF">CINCED_3A025714</name>
</gene>
<dbReference type="OrthoDB" id="6629309at2759"/>
<dbReference type="EMBL" id="CABPRJ010000550">
    <property type="protein sequence ID" value="VVC30916.1"/>
    <property type="molecule type" value="Genomic_DNA"/>
</dbReference>
<protein>
    <submittedName>
        <fullName evidence="4">Zinc finger C2H2-type</fullName>
    </submittedName>
</protein>
<keyword evidence="5" id="KW-1185">Reference proteome</keyword>
<dbReference type="InterPro" id="IPR013087">
    <property type="entry name" value="Znf_C2H2_type"/>
</dbReference>
<organism evidence="4 5">
    <name type="scientific">Cinara cedri</name>
    <dbReference type="NCBI Taxonomy" id="506608"/>
    <lineage>
        <taxon>Eukaryota</taxon>
        <taxon>Metazoa</taxon>
        <taxon>Ecdysozoa</taxon>
        <taxon>Arthropoda</taxon>
        <taxon>Hexapoda</taxon>
        <taxon>Insecta</taxon>
        <taxon>Pterygota</taxon>
        <taxon>Neoptera</taxon>
        <taxon>Paraneoptera</taxon>
        <taxon>Hemiptera</taxon>
        <taxon>Sternorrhyncha</taxon>
        <taxon>Aphidomorpha</taxon>
        <taxon>Aphidoidea</taxon>
        <taxon>Aphididae</taxon>
        <taxon>Lachninae</taxon>
        <taxon>Cinara</taxon>
    </lineage>
</organism>
<keyword evidence="1" id="KW-0479">Metal-binding</keyword>
<dbReference type="SUPFAM" id="SSF57667">
    <property type="entry name" value="beta-beta-alpha zinc fingers"/>
    <property type="match status" value="1"/>
</dbReference>
<proteinExistence type="predicted"/>
<dbReference type="AlphaFoldDB" id="A0A5E4MHB2"/>
<evidence type="ECO:0000313" key="4">
    <source>
        <dbReference type="EMBL" id="VVC30916.1"/>
    </source>
</evidence>
<feature type="domain" description="C2H2-type" evidence="3">
    <location>
        <begin position="91"/>
        <end position="113"/>
    </location>
</feature>
<reference evidence="4 5" key="1">
    <citation type="submission" date="2019-08" db="EMBL/GenBank/DDBJ databases">
        <authorList>
            <person name="Alioto T."/>
            <person name="Alioto T."/>
            <person name="Gomez Garrido J."/>
        </authorList>
    </citation>
    <scope>NUCLEOTIDE SEQUENCE [LARGE SCALE GENOMIC DNA]</scope>
</reference>
<dbReference type="PROSITE" id="PS00028">
    <property type="entry name" value="ZINC_FINGER_C2H2_1"/>
    <property type="match status" value="1"/>
</dbReference>
<dbReference type="PROSITE" id="PS50157">
    <property type="entry name" value="ZINC_FINGER_C2H2_2"/>
    <property type="match status" value="1"/>
</dbReference>
<dbReference type="InterPro" id="IPR036236">
    <property type="entry name" value="Znf_C2H2_sf"/>
</dbReference>
<feature type="region of interest" description="Disordered" evidence="2">
    <location>
        <begin position="159"/>
        <end position="178"/>
    </location>
</feature>